<sequence length="42" mass="4858">MTIYSCSIFLVYQAAFFPLVRRSYFCVAAKITSCFPFFLFAS</sequence>
<accession>A0A0A9AMG1</accession>
<evidence type="ECO:0000313" key="1">
    <source>
        <dbReference type="EMBL" id="JAD52341.1"/>
    </source>
</evidence>
<dbReference type="EMBL" id="GBRH01245554">
    <property type="protein sequence ID" value="JAD52341.1"/>
    <property type="molecule type" value="Transcribed_RNA"/>
</dbReference>
<name>A0A0A9AMG1_ARUDO</name>
<reference evidence="1" key="2">
    <citation type="journal article" date="2015" name="Data Brief">
        <title>Shoot transcriptome of the giant reed, Arundo donax.</title>
        <authorList>
            <person name="Barrero R.A."/>
            <person name="Guerrero F.D."/>
            <person name="Moolhuijzen P."/>
            <person name="Goolsby J.A."/>
            <person name="Tidwell J."/>
            <person name="Bellgard S.E."/>
            <person name="Bellgard M.I."/>
        </authorList>
    </citation>
    <scope>NUCLEOTIDE SEQUENCE</scope>
    <source>
        <tissue evidence="1">Shoot tissue taken approximately 20 cm above the soil surface</tissue>
    </source>
</reference>
<dbReference type="AlphaFoldDB" id="A0A0A9AMG1"/>
<organism evidence="1">
    <name type="scientific">Arundo donax</name>
    <name type="common">Giant reed</name>
    <name type="synonym">Donax arundinaceus</name>
    <dbReference type="NCBI Taxonomy" id="35708"/>
    <lineage>
        <taxon>Eukaryota</taxon>
        <taxon>Viridiplantae</taxon>
        <taxon>Streptophyta</taxon>
        <taxon>Embryophyta</taxon>
        <taxon>Tracheophyta</taxon>
        <taxon>Spermatophyta</taxon>
        <taxon>Magnoliopsida</taxon>
        <taxon>Liliopsida</taxon>
        <taxon>Poales</taxon>
        <taxon>Poaceae</taxon>
        <taxon>PACMAD clade</taxon>
        <taxon>Arundinoideae</taxon>
        <taxon>Arundineae</taxon>
        <taxon>Arundo</taxon>
    </lineage>
</organism>
<protein>
    <submittedName>
        <fullName evidence="1">Uncharacterized protein</fullName>
    </submittedName>
</protein>
<proteinExistence type="predicted"/>
<reference evidence="1" key="1">
    <citation type="submission" date="2014-09" db="EMBL/GenBank/DDBJ databases">
        <authorList>
            <person name="Magalhaes I.L.F."/>
            <person name="Oliveira U."/>
            <person name="Santos F.R."/>
            <person name="Vidigal T.H.D.A."/>
            <person name="Brescovit A.D."/>
            <person name="Santos A.J."/>
        </authorList>
    </citation>
    <scope>NUCLEOTIDE SEQUENCE</scope>
    <source>
        <tissue evidence="1">Shoot tissue taken approximately 20 cm above the soil surface</tissue>
    </source>
</reference>